<gene>
    <name evidence="5" type="ORF">D1632_06280</name>
</gene>
<comment type="catalytic activity">
    <reaction evidence="1">
        <text>Hydrolyzes the link between N-acetylmuramoyl residues and L-amino acid residues in certain cell-wall glycopeptides.</text>
        <dbReference type="EC" id="3.5.1.28"/>
    </reaction>
</comment>
<dbReference type="InterPro" id="IPR002508">
    <property type="entry name" value="MurNAc-LAA_cat"/>
</dbReference>
<dbReference type="AlphaFoldDB" id="A0A3M7LB26"/>
<sequence>MKEIKLLALAFFSIAFLSFTPTKKKYIIIDAGHGGNDLGASFNGISEKEIVLNIAKQIKEINKSQEKYEVILTRNDDEYTTLVNRTDKINELNPAMVISLHINRTTEKETTKQGQEIFVQDNESSKKIAEQIIKKFGTCPITTGNLHILKESKSPTVLVELGYINNKKDRDYLTNKNGQKEIAQKFVDIFNEN</sequence>
<dbReference type="PANTHER" id="PTHR30404">
    <property type="entry name" value="N-ACETYLMURAMOYL-L-ALANINE AMIDASE"/>
    <property type="match status" value="1"/>
</dbReference>
<dbReference type="Proteomes" id="UP000267524">
    <property type="component" value="Unassembled WGS sequence"/>
</dbReference>
<evidence type="ECO:0000256" key="3">
    <source>
        <dbReference type="ARBA" id="ARBA00022801"/>
    </source>
</evidence>
<dbReference type="CDD" id="cd02696">
    <property type="entry name" value="MurNAc-LAA"/>
    <property type="match status" value="1"/>
</dbReference>
<dbReference type="SMART" id="SM00646">
    <property type="entry name" value="Ami_3"/>
    <property type="match status" value="1"/>
</dbReference>
<dbReference type="Gene3D" id="3.40.630.40">
    <property type="entry name" value="Zn-dependent exopeptidases"/>
    <property type="match status" value="1"/>
</dbReference>
<proteinExistence type="predicted"/>
<keyword evidence="3" id="KW-0378">Hydrolase</keyword>
<name>A0A3M7LB26_9FLAO</name>
<dbReference type="RefSeq" id="WP_122546375.1">
    <property type="nucleotide sequence ID" value="NZ_QWIV01000013.1"/>
</dbReference>
<evidence type="ECO:0000313" key="5">
    <source>
        <dbReference type="EMBL" id="RMZ59254.1"/>
    </source>
</evidence>
<dbReference type="PANTHER" id="PTHR30404:SF0">
    <property type="entry name" value="N-ACETYLMURAMOYL-L-ALANINE AMIDASE AMIC"/>
    <property type="match status" value="1"/>
</dbReference>
<evidence type="ECO:0000259" key="4">
    <source>
        <dbReference type="SMART" id="SM00646"/>
    </source>
</evidence>
<accession>A0A3M7LB26</accession>
<evidence type="ECO:0000256" key="2">
    <source>
        <dbReference type="ARBA" id="ARBA00011901"/>
    </source>
</evidence>
<feature type="domain" description="MurNAc-LAA" evidence="4">
    <location>
        <begin position="86"/>
        <end position="185"/>
    </location>
</feature>
<dbReference type="GO" id="GO:0008745">
    <property type="term" value="F:N-acetylmuramoyl-L-alanine amidase activity"/>
    <property type="evidence" value="ECO:0007669"/>
    <property type="project" value="UniProtKB-EC"/>
</dbReference>
<dbReference type="EMBL" id="QWIV01000013">
    <property type="protein sequence ID" value="RMZ59254.1"/>
    <property type="molecule type" value="Genomic_DNA"/>
</dbReference>
<dbReference type="EC" id="3.5.1.28" evidence="2"/>
<keyword evidence="6" id="KW-1185">Reference proteome</keyword>
<dbReference type="GO" id="GO:0009253">
    <property type="term" value="P:peptidoglycan catabolic process"/>
    <property type="evidence" value="ECO:0007669"/>
    <property type="project" value="InterPro"/>
</dbReference>
<dbReference type="InterPro" id="IPR050695">
    <property type="entry name" value="N-acetylmuramoyl_amidase_3"/>
</dbReference>
<organism evidence="5 6">
    <name type="scientific">Chryseobacterium nematophagum</name>
    <dbReference type="NCBI Taxonomy" id="2305228"/>
    <lineage>
        <taxon>Bacteria</taxon>
        <taxon>Pseudomonadati</taxon>
        <taxon>Bacteroidota</taxon>
        <taxon>Flavobacteriia</taxon>
        <taxon>Flavobacteriales</taxon>
        <taxon>Weeksellaceae</taxon>
        <taxon>Chryseobacterium group</taxon>
        <taxon>Chryseobacterium</taxon>
    </lineage>
</organism>
<evidence type="ECO:0000313" key="6">
    <source>
        <dbReference type="Proteomes" id="UP000267524"/>
    </source>
</evidence>
<protein>
    <recommendedName>
        <fullName evidence="2">N-acetylmuramoyl-L-alanine amidase</fullName>
        <ecNumber evidence="2">3.5.1.28</ecNumber>
    </recommendedName>
</protein>
<comment type="caution">
    <text evidence="5">The sequence shown here is derived from an EMBL/GenBank/DDBJ whole genome shotgun (WGS) entry which is preliminary data.</text>
</comment>
<dbReference type="GO" id="GO:0030288">
    <property type="term" value="C:outer membrane-bounded periplasmic space"/>
    <property type="evidence" value="ECO:0007669"/>
    <property type="project" value="TreeGrafter"/>
</dbReference>
<dbReference type="Pfam" id="PF01520">
    <property type="entry name" value="Amidase_3"/>
    <property type="match status" value="1"/>
</dbReference>
<evidence type="ECO:0000256" key="1">
    <source>
        <dbReference type="ARBA" id="ARBA00001561"/>
    </source>
</evidence>
<reference evidence="5 6" key="1">
    <citation type="submission" date="2018-08" db="EMBL/GenBank/DDBJ databases">
        <title>Chryseobacterium nematophagum: a novel matrix digesting pathogen of nematodes.</title>
        <authorList>
            <person name="Page A."/>
            <person name="Roberts M."/>
            <person name="Felix M.-A."/>
            <person name="Weir W."/>
        </authorList>
    </citation>
    <scope>NUCLEOTIDE SEQUENCE [LARGE SCALE GENOMIC DNA]</scope>
    <source>
        <strain evidence="5 6">JUb275</strain>
    </source>
</reference>
<dbReference type="SUPFAM" id="SSF53187">
    <property type="entry name" value="Zn-dependent exopeptidases"/>
    <property type="match status" value="1"/>
</dbReference>